<comment type="caution">
    <text evidence="2">The sequence shown here is derived from an EMBL/GenBank/DDBJ whole genome shotgun (WGS) entry which is preliminary data.</text>
</comment>
<reference evidence="2 3" key="1">
    <citation type="submission" date="2018-11" db="EMBL/GenBank/DDBJ databases">
        <title>Draft genome sequence of Ferruginibacter sp. BO-59.</title>
        <authorList>
            <person name="Im W.T."/>
        </authorList>
    </citation>
    <scope>NUCLEOTIDE SEQUENCE [LARGE SCALE GENOMIC DNA]</scope>
    <source>
        <strain evidence="2 3">BO-59</strain>
    </source>
</reference>
<dbReference type="Gene3D" id="3.10.180.10">
    <property type="entry name" value="2,3-Dihydroxybiphenyl 1,2-Dioxygenase, domain 1"/>
    <property type="match status" value="1"/>
</dbReference>
<dbReference type="AlphaFoldDB" id="A0A3M9NE35"/>
<evidence type="ECO:0000259" key="1">
    <source>
        <dbReference type="Pfam" id="PF06983"/>
    </source>
</evidence>
<sequence>MTTITAYLTFNGNCREAMQYYQKCLGGRLVFQTVGESPLCEKMPAKMKKYIVHSELKNPKVLLFASDMVGQEILLKGNSVSLALNCSSEKELKKYYKSLSIDGEQTHPPEETYWGAIFGGLTDKFGTNWLLNYQRKK</sequence>
<gene>
    <name evidence="2" type="ORF">EFY79_12140</name>
</gene>
<dbReference type="InterPro" id="IPR029068">
    <property type="entry name" value="Glyas_Bleomycin-R_OHBP_Dase"/>
</dbReference>
<feature type="domain" description="PhnB-like" evidence="1">
    <location>
        <begin position="3"/>
        <end position="129"/>
    </location>
</feature>
<dbReference type="OrthoDB" id="9795306at2"/>
<dbReference type="PANTHER" id="PTHR33990:SF1">
    <property type="entry name" value="PROTEIN YJDN"/>
    <property type="match status" value="1"/>
</dbReference>
<protein>
    <submittedName>
        <fullName evidence="2">VOC family protein</fullName>
    </submittedName>
</protein>
<evidence type="ECO:0000313" key="2">
    <source>
        <dbReference type="EMBL" id="RNI35705.1"/>
    </source>
</evidence>
<dbReference type="CDD" id="cd06588">
    <property type="entry name" value="PhnB_like"/>
    <property type="match status" value="1"/>
</dbReference>
<name>A0A3M9NE35_9BACT</name>
<evidence type="ECO:0000313" key="3">
    <source>
        <dbReference type="Proteomes" id="UP000267223"/>
    </source>
</evidence>
<dbReference type="EMBL" id="RJJR01000009">
    <property type="protein sequence ID" value="RNI35705.1"/>
    <property type="molecule type" value="Genomic_DNA"/>
</dbReference>
<dbReference type="Proteomes" id="UP000267223">
    <property type="component" value="Unassembled WGS sequence"/>
</dbReference>
<keyword evidence="3" id="KW-1185">Reference proteome</keyword>
<organism evidence="2 3">
    <name type="scientific">Hanamia caeni</name>
    <dbReference type="NCBI Taxonomy" id="2294116"/>
    <lineage>
        <taxon>Bacteria</taxon>
        <taxon>Pseudomonadati</taxon>
        <taxon>Bacteroidota</taxon>
        <taxon>Chitinophagia</taxon>
        <taxon>Chitinophagales</taxon>
        <taxon>Chitinophagaceae</taxon>
        <taxon>Hanamia</taxon>
    </lineage>
</organism>
<dbReference type="SUPFAM" id="SSF54593">
    <property type="entry name" value="Glyoxalase/Bleomycin resistance protein/Dihydroxybiphenyl dioxygenase"/>
    <property type="match status" value="1"/>
</dbReference>
<accession>A0A3M9NE35</accession>
<proteinExistence type="predicted"/>
<dbReference type="PANTHER" id="PTHR33990">
    <property type="entry name" value="PROTEIN YJDN-RELATED"/>
    <property type="match status" value="1"/>
</dbReference>
<dbReference type="InterPro" id="IPR028973">
    <property type="entry name" value="PhnB-like"/>
</dbReference>
<dbReference type="Pfam" id="PF06983">
    <property type="entry name" value="3-dmu-9_3-mt"/>
    <property type="match status" value="1"/>
</dbReference>